<comment type="catalytic activity">
    <reaction evidence="1 12">
        <text>beta-D-fructose 1,6-bisphosphate = D-glyceraldehyde 3-phosphate + dihydroxyacetone phosphate</text>
        <dbReference type="Rhea" id="RHEA:14729"/>
        <dbReference type="ChEBI" id="CHEBI:32966"/>
        <dbReference type="ChEBI" id="CHEBI:57642"/>
        <dbReference type="ChEBI" id="CHEBI:59776"/>
        <dbReference type="EC" id="4.1.2.13"/>
    </reaction>
</comment>
<dbReference type="PANTHER" id="PTHR30559:SF0">
    <property type="entry name" value="FRUCTOSE-BISPHOSPHATE ALDOLASE"/>
    <property type="match status" value="1"/>
</dbReference>
<dbReference type="EMBL" id="CP034900">
    <property type="protein sequence ID" value="QCI16112.1"/>
    <property type="molecule type" value="Genomic_DNA"/>
</dbReference>
<dbReference type="Gene3D" id="3.20.20.70">
    <property type="entry name" value="Aldolase class I"/>
    <property type="match status" value="1"/>
</dbReference>
<evidence type="ECO:0000313" key="14">
    <source>
        <dbReference type="Proteomes" id="UP000298654"/>
    </source>
</evidence>
<reference evidence="13 14" key="1">
    <citation type="submission" date="2018-12" db="EMBL/GenBank/DDBJ databases">
        <authorList>
            <person name="Chong R.A."/>
        </authorList>
    </citation>
    <scope>NUCLEOTIDE SEQUENCE [LARGE SCALE GENOMIC DNA]</scope>
    <source>
        <strain evidence="13 14">Aar</strain>
    </source>
</reference>
<evidence type="ECO:0000256" key="9">
    <source>
        <dbReference type="PIRSR" id="PIRSR001359-1"/>
    </source>
</evidence>
<dbReference type="NCBIfam" id="TIGR01520">
    <property type="entry name" value="FruBisAldo_II_A"/>
    <property type="match status" value="1"/>
</dbReference>
<dbReference type="NCBIfam" id="TIGR00167">
    <property type="entry name" value="cbbA"/>
    <property type="match status" value="1"/>
</dbReference>
<dbReference type="SUPFAM" id="SSF51569">
    <property type="entry name" value="Aldolase"/>
    <property type="match status" value="1"/>
</dbReference>
<comment type="similarity">
    <text evidence="3 12">Belongs to the class II fructose-bisphosphate aldolase family.</text>
</comment>
<dbReference type="NCBIfam" id="NF006628">
    <property type="entry name" value="PRK09197.1"/>
    <property type="match status" value="1"/>
</dbReference>
<dbReference type="PROSITE" id="PS00602">
    <property type="entry name" value="ALDOLASE_CLASS_II_1"/>
    <property type="match status" value="1"/>
</dbReference>
<accession>A0A4D6XI22</accession>
<keyword evidence="8 12" id="KW-0456">Lyase</keyword>
<dbReference type="InterPro" id="IPR000771">
    <property type="entry name" value="FBA_II"/>
</dbReference>
<keyword evidence="6 11" id="KW-0862">Zinc</keyword>
<evidence type="ECO:0000256" key="1">
    <source>
        <dbReference type="ARBA" id="ARBA00000441"/>
    </source>
</evidence>
<keyword evidence="7 12" id="KW-0324">Glycolysis</keyword>
<feature type="binding site" evidence="10">
    <location>
        <begin position="265"/>
        <end position="267"/>
    </location>
    <ligand>
        <name>dihydroxyacetone phosphate</name>
        <dbReference type="ChEBI" id="CHEBI:57642"/>
    </ligand>
</feature>
<dbReference type="FunFam" id="3.20.20.70:FF:000013">
    <property type="entry name" value="Class II fructose-bisphosphate aldolase"/>
    <property type="match status" value="1"/>
</dbReference>
<dbReference type="InterPro" id="IPR013785">
    <property type="entry name" value="Aldolase_TIM"/>
</dbReference>
<dbReference type="AlphaFoldDB" id="A0A4D6XI22"/>
<dbReference type="OrthoDB" id="9803995at2"/>
<comment type="pathway">
    <text evidence="2 12">Carbohydrate degradation; glycolysis; D-glyceraldehyde 3-phosphate and glycerone phosphate from D-glucose: step 4/4.</text>
</comment>
<dbReference type="PANTHER" id="PTHR30559">
    <property type="entry name" value="FRUCTOSE-BISPHOSPHATE ALDOLASE CLASS 2"/>
    <property type="match status" value="1"/>
</dbReference>
<evidence type="ECO:0000256" key="7">
    <source>
        <dbReference type="ARBA" id="ARBA00023152"/>
    </source>
</evidence>
<dbReference type="InterPro" id="IPR006411">
    <property type="entry name" value="Fruct_bisP_bact"/>
</dbReference>
<dbReference type="GO" id="GO:0008270">
    <property type="term" value="F:zinc ion binding"/>
    <property type="evidence" value="ECO:0007669"/>
    <property type="project" value="UniProtKB-UniRule"/>
</dbReference>
<gene>
    <name evidence="13" type="ORF">D9V59_02270</name>
</gene>
<feature type="binding site" evidence="11">
    <location>
        <position position="226"/>
    </location>
    <ligand>
        <name>Zn(2+)</name>
        <dbReference type="ChEBI" id="CHEBI:29105"/>
        <label>1</label>
        <note>catalytic</note>
    </ligand>
</feature>
<evidence type="ECO:0000256" key="5">
    <source>
        <dbReference type="ARBA" id="ARBA00022723"/>
    </source>
</evidence>
<feature type="active site" description="Proton donor" evidence="9">
    <location>
        <position position="109"/>
    </location>
</feature>
<proteinExistence type="inferred from homology"/>
<evidence type="ECO:0000256" key="2">
    <source>
        <dbReference type="ARBA" id="ARBA00004714"/>
    </source>
</evidence>
<sequence length="363" mass="41640">MNILNKIKPGVINGDEAQILFKFAKKKQFAIPAVNCIGTDSINTVLETAARVKSPVIIQFSHGGASFIAGYKKRFPIHQEQAIQGAISGAHHVHLVAKYYKIPVILHTDHCPKEKLSWIDGLLKIGKQYFYKNKKPLFTSHMIDLSKESLEDNIDFCKKYLQEMKQINMMLEIELGCTGGEEDGVDNSRIDKKLLYTHPEDVNYAYENLNKISQNFSIAASFGNIHGVYRPGNVDLQPSILKNSQEYVSMKNNLEKNPLNLVFHGGSGSDLKEIEESIKYGVVKMNLDTDMQWATWQGVLKFYKKNKDFLQKQLGNNINKNHPNKKYYDPRSWIRESQESMSIRLEQSFKELNSFNILTKYFY</sequence>
<dbReference type="RefSeq" id="WP_158364703.1">
    <property type="nucleotide sequence ID" value="NZ_CP034900.1"/>
</dbReference>
<dbReference type="GO" id="GO:0005829">
    <property type="term" value="C:cytosol"/>
    <property type="evidence" value="ECO:0007669"/>
    <property type="project" value="TreeGrafter"/>
</dbReference>
<feature type="binding site" evidence="10">
    <location>
        <begin position="286"/>
        <end position="289"/>
    </location>
    <ligand>
        <name>dihydroxyacetone phosphate</name>
        <dbReference type="ChEBI" id="CHEBI:57642"/>
    </ligand>
</feature>
<name>A0A4D6XI22_9GAMM</name>
<feature type="binding site" evidence="11">
    <location>
        <position position="110"/>
    </location>
    <ligand>
        <name>Zn(2+)</name>
        <dbReference type="ChEBI" id="CHEBI:29105"/>
        <label>1</label>
        <note>catalytic</note>
    </ligand>
</feature>
<dbReference type="PIRSF" id="PIRSF001359">
    <property type="entry name" value="F_bP_aldolase_II"/>
    <property type="match status" value="1"/>
</dbReference>
<evidence type="ECO:0000256" key="6">
    <source>
        <dbReference type="ARBA" id="ARBA00022833"/>
    </source>
</evidence>
<evidence type="ECO:0000256" key="10">
    <source>
        <dbReference type="PIRSR" id="PIRSR001359-2"/>
    </source>
</evidence>
<dbReference type="UniPathway" id="UPA00109">
    <property type="reaction ID" value="UER00183"/>
</dbReference>
<feature type="binding site" evidence="11">
    <location>
        <position position="144"/>
    </location>
    <ligand>
        <name>Zn(2+)</name>
        <dbReference type="ChEBI" id="CHEBI:29105"/>
        <label>2</label>
    </ligand>
</feature>
<dbReference type="EC" id="4.1.2.13" evidence="4 12"/>
<protein>
    <recommendedName>
        <fullName evidence="4 12">Fructose-bisphosphate aldolase</fullName>
        <shortName evidence="12">FBP aldolase</shortName>
        <ecNumber evidence="4 12">4.1.2.13</ecNumber>
    </recommendedName>
</protein>
<dbReference type="GO" id="GO:0004332">
    <property type="term" value="F:fructose-bisphosphate aldolase activity"/>
    <property type="evidence" value="ECO:0007669"/>
    <property type="project" value="UniProtKB-EC"/>
</dbReference>
<keyword evidence="5 11" id="KW-0479">Metal-binding</keyword>
<evidence type="ECO:0000256" key="3">
    <source>
        <dbReference type="ARBA" id="ARBA00005812"/>
    </source>
</evidence>
<organism evidence="13 14">
    <name type="scientific">Buchnera aphidicola</name>
    <name type="common">Artemisaphis artemisicola</name>
    <dbReference type="NCBI Taxonomy" id="1241836"/>
    <lineage>
        <taxon>Bacteria</taxon>
        <taxon>Pseudomonadati</taxon>
        <taxon>Pseudomonadota</taxon>
        <taxon>Gammaproteobacteria</taxon>
        <taxon>Enterobacterales</taxon>
        <taxon>Erwiniaceae</taxon>
        <taxon>Buchnera</taxon>
    </lineage>
</organism>
<dbReference type="Proteomes" id="UP000298654">
    <property type="component" value="Chromosome"/>
</dbReference>
<comment type="cofactor">
    <cofactor evidence="11 12">
        <name>Zn(2+)</name>
        <dbReference type="ChEBI" id="CHEBI:29105"/>
    </cofactor>
    <text evidence="11 12">Binds 2 Zn(2+) ions per subunit. One is catalytic and the other provides a structural contribution.</text>
</comment>
<evidence type="ECO:0000313" key="13">
    <source>
        <dbReference type="EMBL" id="QCI16112.1"/>
    </source>
</evidence>
<reference evidence="13 14" key="2">
    <citation type="submission" date="2019-05" db="EMBL/GenBank/DDBJ databases">
        <title>Genome evolution of the obligate endosymbiont Buchnera aphidicola.</title>
        <authorList>
            <person name="Moran N.A."/>
        </authorList>
    </citation>
    <scope>NUCLEOTIDE SEQUENCE [LARGE SCALE GENOMIC DNA]</scope>
    <source>
        <strain evidence="13 14">Aar</strain>
    </source>
</reference>
<feature type="binding site" evidence="11">
    <location>
        <position position="264"/>
    </location>
    <ligand>
        <name>Zn(2+)</name>
        <dbReference type="ChEBI" id="CHEBI:29105"/>
        <label>1</label>
        <note>catalytic</note>
    </ligand>
</feature>
<evidence type="ECO:0000256" key="8">
    <source>
        <dbReference type="ARBA" id="ARBA00023239"/>
    </source>
</evidence>
<dbReference type="PROSITE" id="PS00806">
    <property type="entry name" value="ALDOLASE_CLASS_II_2"/>
    <property type="match status" value="1"/>
</dbReference>
<dbReference type="CDD" id="cd00946">
    <property type="entry name" value="FBP_aldolase_IIA"/>
    <property type="match status" value="1"/>
</dbReference>
<feature type="binding site" evidence="10">
    <location>
        <position position="227"/>
    </location>
    <ligand>
        <name>dihydroxyacetone phosphate</name>
        <dbReference type="ChEBI" id="CHEBI:57642"/>
    </ligand>
</feature>
<comment type="function">
    <text evidence="12">Catalyzes the aldol condensation of dihydroxyacetone phosphate (DHAP or glycerone-phosphate) with glyceraldehyde 3-phosphate (G3P) to form fructose 1,6-bisphosphate (FBP) in gluconeogenesis and the reverse reaction in glycolysis.</text>
</comment>
<dbReference type="Pfam" id="PF01116">
    <property type="entry name" value="F_bP_aldolase"/>
    <property type="match status" value="1"/>
</dbReference>
<evidence type="ECO:0000256" key="12">
    <source>
        <dbReference type="RuleBase" id="RU366023"/>
    </source>
</evidence>
<dbReference type="GO" id="GO:0006094">
    <property type="term" value="P:gluconeogenesis"/>
    <property type="evidence" value="ECO:0007669"/>
    <property type="project" value="TreeGrafter"/>
</dbReference>
<feature type="binding site" evidence="11">
    <location>
        <position position="174"/>
    </location>
    <ligand>
        <name>Zn(2+)</name>
        <dbReference type="ChEBI" id="CHEBI:29105"/>
        <label>2</label>
    </ligand>
</feature>
<evidence type="ECO:0000256" key="11">
    <source>
        <dbReference type="PIRSR" id="PIRSR001359-3"/>
    </source>
</evidence>
<dbReference type="GO" id="GO:0006096">
    <property type="term" value="P:glycolytic process"/>
    <property type="evidence" value="ECO:0007669"/>
    <property type="project" value="UniProtKB-UniPathway"/>
</dbReference>
<evidence type="ECO:0000256" key="4">
    <source>
        <dbReference type="ARBA" id="ARBA00013068"/>
    </source>
</evidence>